<evidence type="ECO:0000313" key="3">
    <source>
        <dbReference type="Proteomes" id="UP000265100"/>
    </source>
</evidence>
<dbReference type="GO" id="GO:0005543">
    <property type="term" value="F:phospholipid binding"/>
    <property type="evidence" value="ECO:0007669"/>
    <property type="project" value="TreeGrafter"/>
</dbReference>
<dbReference type="PANTHER" id="PTHR18976:SF29">
    <property type="match status" value="1"/>
</dbReference>
<dbReference type="GO" id="GO:0008203">
    <property type="term" value="P:cholesterol metabolic process"/>
    <property type="evidence" value="ECO:0007669"/>
    <property type="project" value="TreeGrafter"/>
</dbReference>
<dbReference type="GO" id="GO:0060228">
    <property type="term" value="F:phosphatidylcholine-sterol O-acyltransferase activator activity"/>
    <property type="evidence" value="ECO:0007669"/>
    <property type="project" value="TreeGrafter"/>
</dbReference>
<keyword evidence="1" id="KW-0732">Signal</keyword>
<sequence>MNMHLKVVIFAVSFLTTSGMLISSFPPFSSFCHVILYLCRFMLFFKTIGYPLHSDSREPTWSDGKTNQAHGKADLTKDLQKVYKSSIDSSALYNQEHDDNPVAEEMQRKLAMESERLRIRLRQELVELRERLSPSSAHLSSRLASMRERLTPLTQQLQGSLSSNSQDLCSQLGLYLQALETAEAQEEASPSLYQEAFELISQSLEHSSFKFANTISDFYTKASGVIEHLKQTSDREEEPSTSNVWLEMSSKLGQEVSSLKEEAQNRVEALKVQLSAVLQSAQPHTAEVRGSIEQFCQNASVEVQVLQARMERLFTGLEKELGVPRASSATSSSFTLQSGSLREDFSVKLSALIQDIMQSMQ</sequence>
<evidence type="ECO:0000256" key="1">
    <source>
        <dbReference type="SAM" id="SignalP"/>
    </source>
</evidence>
<dbReference type="Ensembl" id="ENSACLT00000084960.1">
    <property type="protein sequence ID" value="ENSACLP00000063611.1"/>
    <property type="gene ID" value="ENSACLG00000018994.2"/>
</dbReference>
<dbReference type="GO" id="GO:0033700">
    <property type="term" value="P:phospholipid efflux"/>
    <property type="evidence" value="ECO:0007669"/>
    <property type="project" value="TreeGrafter"/>
</dbReference>
<dbReference type="GeneTree" id="ENSGT00410000028254"/>
<keyword evidence="3" id="KW-1185">Reference proteome</keyword>
<reference evidence="2" key="1">
    <citation type="submission" date="2018-05" db="EMBL/GenBank/DDBJ databases">
        <authorList>
            <person name="Datahose"/>
        </authorList>
    </citation>
    <scope>NUCLEOTIDE SEQUENCE</scope>
</reference>
<dbReference type="GO" id="GO:0120020">
    <property type="term" value="F:cholesterol transfer activity"/>
    <property type="evidence" value="ECO:0007669"/>
    <property type="project" value="TreeGrafter"/>
</dbReference>
<dbReference type="GO" id="GO:0034364">
    <property type="term" value="C:high-density lipoprotein particle"/>
    <property type="evidence" value="ECO:0007669"/>
    <property type="project" value="TreeGrafter"/>
</dbReference>
<organism evidence="2 3">
    <name type="scientific">Astatotilapia calliptera</name>
    <name type="common">Eastern happy</name>
    <name type="synonym">Chromis callipterus</name>
    <dbReference type="NCBI Taxonomy" id="8154"/>
    <lineage>
        <taxon>Eukaryota</taxon>
        <taxon>Metazoa</taxon>
        <taxon>Chordata</taxon>
        <taxon>Craniata</taxon>
        <taxon>Vertebrata</taxon>
        <taxon>Euteleostomi</taxon>
        <taxon>Actinopterygii</taxon>
        <taxon>Neopterygii</taxon>
        <taxon>Teleostei</taxon>
        <taxon>Neoteleostei</taxon>
        <taxon>Acanthomorphata</taxon>
        <taxon>Ovalentaria</taxon>
        <taxon>Cichlomorphae</taxon>
        <taxon>Cichliformes</taxon>
        <taxon>Cichlidae</taxon>
        <taxon>African cichlids</taxon>
        <taxon>Pseudocrenilabrinae</taxon>
        <taxon>Haplochromini</taxon>
        <taxon>Astatotilapia</taxon>
    </lineage>
</organism>
<feature type="chain" id="PRO_5044303127" evidence="1">
    <location>
        <begin position="20"/>
        <end position="361"/>
    </location>
</feature>
<reference evidence="2" key="2">
    <citation type="submission" date="2025-08" db="UniProtKB">
        <authorList>
            <consortium name="Ensembl"/>
        </authorList>
    </citation>
    <scope>IDENTIFICATION</scope>
</reference>
<proteinExistence type="predicted"/>
<name>A0AAX7UEL9_ASTCA</name>
<dbReference type="GO" id="GO:1903561">
    <property type="term" value="C:extracellular vesicle"/>
    <property type="evidence" value="ECO:0007669"/>
    <property type="project" value="TreeGrafter"/>
</dbReference>
<dbReference type="GO" id="GO:0034361">
    <property type="term" value="C:very-low-density lipoprotein particle"/>
    <property type="evidence" value="ECO:0007669"/>
    <property type="project" value="TreeGrafter"/>
</dbReference>
<reference evidence="2" key="3">
    <citation type="submission" date="2025-09" db="UniProtKB">
        <authorList>
            <consortium name="Ensembl"/>
        </authorList>
    </citation>
    <scope>IDENTIFICATION</scope>
</reference>
<dbReference type="GO" id="GO:0034362">
    <property type="term" value="C:low-density lipoprotein particle"/>
    <property type="evidence" value="ECO:0007669"/>
    <property type="project" value="TreeGrafter"/>
</dbReference>
<dbReference type="PANTHER" id="PTHR18976">
    <property type="entry name" value="APOLIPOPROTEIN"/>
    <property type="match status" value="1"/>
</dbReference>
<accession>A0AAX7UEL9</accession>
<protein>
    <submittedName>
        <fullName evidence="2">Uncharacterized protein</fullName>
    </submittedName>
</protein>
<dbReference type="SUPFAM" id="SSF58113">
    <property type="entry name" value="Apolipoprotein A-I"/>
    <property type="match status" value="1"/>
</dbReference>
<dbReference type="Proteomes" id="UP000265100">
    <property type="component" value="Chromosome 14"/>
</dbReference>
<dbReference type="GO" id="GO:0055090">
    <property type="term" value="P:acylglycerol homeostasis"/>
    <property type="evidence" value="ECO:0007669"/>
    <property type="project" value="TreeGrafter"/>
</dbReference>
<dbReference type="GO" id="GO:0033344">
    <property type="term" value="P:cholesterol efflux"/>
    <property type="evidence" value="ECO:0007669"/>
    <property type="project" value="TreeGrafter"/>
</dbReference>
<evidence type="ECO:0000313" key="2">
    <source>
        <dbReference type="Ensembl" id="ENSACLP00000063611.1"/>
    </source>
</evidence>
<dbReference type="InterPro" id="IPR050163">
    <property type="entry name" value="Apolipoprotein_A1/A4/E"/>
</dbReference>
<dbReference type="Gene3D" id="1.20.120.20">
    <property type="entry name" value="Apolipoprotein"/>
    <property type="match status" value="1"/>
</dbReference>
<dbReference type="GO" id="GO:0042627">
    <property type="term" value="C:chylomicron"/>
    <property type="evidence" value="ECO:0007669"/>
    <property type="project" value="TreeGrafter"/>
</dbReference>
<feature type="signal peptide" evidence="1">
    <location>
        <begin position="1"/>
        <end position="19"/>
    </location>
</feature>
<dbReference type="AlphaFoldDB" id="A0AAX7UEL9"/>